<dbReference type="EMBL" id="BFAG01000009">
    <property type="protein sequence ID" value="GBF06472.1"/>
    <property type="molecule type" value="Genomic_DNA"/>
</dbReference>
<dbReference type="PROSITE" id="PS00622">
    <property type="entry name" value="HTH_LUXR_1"/>
    <property type="match status" value="1"/>
</dbReference>
<dbReference type="PROSITE" id="PS50043">
    <property type="entry name" value="HTH_LUXR_2"/>
    <property type="match status" value="1"/>
</dbReference>
<evidence type="ECO:0000313" key="3">
    <source>
        <dbReference type="EMBL" id="GBF06472.1"/>
    </source>
</evidence>
<dbReference type="GO" id="GO:0003677">
    <property type="term" value="F:DNA binding"/>
    <property type="evidence" value="ECO:0007669"/>
    <property type="project" value="UniProtKB-KW"/>
</dbReference>
<dbReference type="SMART" id="SM00421">
    <property type="entry name" value="HTH_LUXR"/>
    <property type="match status" value="1"/>
</dbReference>
<name>A0A2I9CWT3_9DEIO</name>
<dbReference type="RefSeq" id="WP_103129852.1">
    <property type="nucleotide sequence ID" value="NZ_BFAG01000009.1"/>
</dbReference>
<protein>
    <submittedName>
        <fullName evidence="3">Transcriptional regulator, LuxR family</fullName>
    </submittedName>
</protein>
<dbReference type="Gene3D" id="1.10.10.10">
    <property type="entry name" value="Winged helix-like DNA-binding domain superfamily/Winged helix DNA-binding domain"/>
    <property type="match status" value="1"/>
</dbReference>
<feature type="domain" description="HTH luxR-type" evidence="2">
    <location>
        <begin position="118"/>
        <end position="183"/>
    </location>
</feature>
<dbReference type="PRINTS" id="PR00038">
    <property type="entry name" value="HTHLUXR"/>
</dbReference>
<dbReference type="InterPro" id="IPR016032">
    <property type="entry name" value="Sig_transdc_resp-reg_C-effctor"/>
</dbReference>
<dbReference type="InterPro" id="IPR000792">
    <property type="entry name" value="Tscrpt_reg_LuxR_C"/>
</dbReference>
<dbReference type="InterPro" id="IPR039420">
    <property type="entry name" value="WalR-like"/>
</dbReference>
<dbReference type="AlphaFoldDB" id="A0A2I9CWT3"/>
<evidence type="ECO:0000256" key="1">
    <source>
        <dbReference type="ARBA" id="ARBA00023125"/>
    </source>
</evidence>
<evidence type="ECO:0000313" key="4">
    <source>
        <dbReference type="Proteomes" id="UP000236569"/>
    </source>
</evidence>
<reference evidence="4" key="1">
    <citation type="submission" date="2018-01" db="EMBL/GenBank/DDBJ databases">
        <title>Draft Genome Sequence of the Radioresistant Bacterium Deinococcus aerius TR0125, Isolated from the Higher Atmosphere above Japan.</title>
        <authorList>
            <person name="Satoh K."/>
            <person name="Arai H."/>
            <person name="Sanzen T."/>
            <person name="Kawaguchi Y."/>
            <person name="Hayashi H."/>
            <person name="Yokobori S."/>
            <person name="Yamagishi A."/>
            <person name="Oono Y."/>
            <person name="Narumi I."/>
        </authorList>
    </citation>
    <scope>NUCLEOTIDE SEQUENCE [LARGE SCALE GENOMIC DNA]</scope>
    <source>
        <strain evidence="4">TR0125</strain>
    </source>
</reference>
<dbReference type="PANTHER" id="PTHR43214:SF42">
    <property type="entry name" value="TRANSCRIPTIONAL REGULATORY PROTEIN DESR"/>
    <property type="match status" value="1"/>
</dbReference>
<dbReference type="GO" id="GO:0006355">
    <property type="term" value="P:regulation of DNA-templated transcription"/>
    <property type="evidence" value="ECO:0007669"/>
    <property type="project" value="InterPro"/>
</dbReference>
<dbReference type="PANTHER" id="PTHR43214">
    <property type="entry name" value="TWO-COMPONENT RESPONSE REGULATOR"/>
    <property type="match status" value="1"/>
</dbReference>
<dbReference type="Proteomes" id="UP000236569">
    <property type="component" value="Unassembled WGS sequence"/>
</dbReference>
<evidence type="ECO:0000259" key="2">
    <source>
        <dbReference type="PROSITE" id="PS50043"/>
    </source>
</evidence>
<dbReference type="CDD" id="cd06170">
    <property type="entry name" value="LuxR_C_like"/>
    <property type="match status" value="1"/>
</dbReference>
<sequence length="199" mass="22578">MTTPSLPTSPVVSRRYRLHCALPALAAEIGQTLQRFGWEVYEQAPLGLLIDGPWGVALQVLEQGNPSEWVVVTDNPCGEYWEDLWTFGPRGLLAGGHRVEELANALVRAQAGEFFRRTPQHDSPLTSIERRMLRYSAQGWENRRIAQELDLNEGTVRNGLSRVFQKLGFENRTQVALYYWGLWHLLNHQPSKVKGAGDR</sequence>
<keyword evidence="4" id="KW-1185">Reference proteome</keyword>
<keyword evidence="1" id="KW-0238">DNA-binding</keyword>
<dbReference type="SUPFAM" id="SSF46894">
    <property type="entry name" value="C-terminal effector domain of the bipartite response regulators"/>
    <property type="match status" value="1"/>
</dbReference>
<dbReference type="InterPro" id="IPR036388">
    <property type="entry name" value="WH-like_DNA-bd_sf"/>
</dbReference>
<accession>A0A2I9CWT3</accession>
<dbReference type="Pfam" id="PF00196">
    <property type="entry name" value="GerE"/>
    <property type="match status" value="1"/>
</dbReference>
<proteinExistence type="predicted"/>
<comment type="caution">
    <text evidence="3">The sequence shown here is derived from an EMBL/GenBank/DDBJ whole genome shotgun (WGS) entry which is preliminary data.</text>
</comment>
<dbReference type="OrthoDB" id="67136at2"/>
<organism evidence="3 4">
    <name type="scientific">Deinococcus aerius</name>
    <dbReference type="NCBI Taxonomy" id="200253"/>
    <lineage>
        <taxon>Bacteria</taxon>
        <taxon>Thermotogati</taxon>
        <taxon>Deinococcota</taxon>
        <taxon>Deinococci</taxon>
        <taxon>Deinococcales</taxon>
        <taxon>Deinococcaceae</taxon>
        <taxon>Deinococcus</taxon>
    </lineage>
</organism>
<gene>
    <name evidence="3" type="ORF">DAERI_090058</name>
</gene>